<protein>
    <submittedName>
        <fullName evidence="1">Uncharacterized protein</fullName>
    </submittedName>
</protein>
<gene>
    <name evidence="1" type="ORF">KSX_92910</name>
</gene>
<organism evidence="1 2">
    <name type="scientific">Ktedonospora formicarum</name>
    <dbReference type="NCBI Taxonomy" id="2778364"/>
    <lineage>
        <taxon>Bacteria</taxon>
        <taxon>Bacillati</taxon>
        <taxon>Chloroflexota</taxon>
        <taxon>Ktedonobacteria</taxon>
        <taxon>Ktedonobacterales</taxon>
        <taxon>Ktedonobacteraceae</taxon>
        <taxon>Ktedonospora</taxon>
    </lineage>
</organism>
<keyword evidence="2" id="KW-1185">Reference proteome</keyword>
<evidence type="ECO:0000313" key="1">
    <source>
        <dbReference type="EMBL" id="GHO51128.1"/>
    </source>
</evidence>
<dbReference type="Proteomes" id="UP000612362">
    <property type="component" value="Unassembled WGS sequence"/>
</dbReference>
<dbReference type="AlphaFoldDB" id="A0A8J3IBW3"/>
<comment type="caution">
    <text evidence="1">The sequence shown here is derived from an EMBL/GenBank/DDBJ whole genome shotgun (WGS) entry which is preliminary data.</text>
</comment>
<name>A0A8J3IBW3_9CHLR</name>
<reference evidence="1" key="1">
    <citation type="submission" date="2020-10" db="EMBL/GenBank/DDBJ databases">
        <title>Taxonomic study of unclassified bacteria belonging to the class Ktedonobacteria.</title>
        <authorList>
            <person name="Yabe S."/>
            <person name="Wang C.M."/>
            <person name="Zheng Y."/>
            <person name="Sakai Y."/>
            <person name="Cavaletti L."/>
            <person name="Monciardini P."/>
            <person name="Donadio S."/>
        </authorList>
    </citation>
    <scope>NUCLEOTIDE SEQUENCE</scope>
    <source>
        <strain evidence="1">SOSP1-1</strain>
    </source>
</reference>
<dbReference type="EMBL" id="BNJF01000010">
    <property type="protein sequence ID" value="GHO51128.1"/>
    <property type="molecule type" value="Genomic_DNA"/>
</dbReference>
<proteinExistence type="predicted"/>
<sequence length="55" mass="6825">MWYENVRFEDNVTDACSIRRAEWRFMSMKERIIDAFLRNVAHSSREKVRKRESSW</sequence>
<evidence type="ECO:0000313" key="2">
    <source>
        <dbReference type="Proteomes" id="UP000612362"/>
    </source>
</evidence>
<accession>A0A8J3IBW3</accession>